<evidence type="ECO:0000256" key="1">
    <source>
        <dbReference type="SAM" id="MobiDB-lite"/>
    </source>
</evidence>
<keyword evidence="3" id="KW-1185">Reference proteome</keyword>
<protein>
    <submittedName>
        <fullName evidence="2">Uncharacterized protein</fullName>
    </submittedName>
</protein>
<evidence type="ECO:0000313" key="3">
    <source>
        <dbReference type="Proteomes" id="UP000761534"/>
    </source>
</evidence>
<proteinExistence type="predicted"/>
<comment type="caution">
    <text evidence="2">The sequence shown here is derived from an EMBL/GenBank/DDBJ whole genome shotgun (WGS) entry which is preliminary data.</text>
</comment>
<feature type="region of interest" description="Disordered" evidence="1">
    <location>
        <begin position="1"/>
        <end position="44"/>
    </location>
</feature>
<dbReference type="Proteomes" id="UP000761534">
    <property type="component" value="Unassembled WGS sequence"/>
</dbReference>
<dbReference type="VEuPathDB" id="FungiDB:TRICI_006634"/>
<accession>A0A642UF10</accession>
<gene>
    <name evidence="2" type="ORF">TRICI_006634</name>
</gene>
<dbReference type="AlphaFoldDB" id="A0A642UF10"/>
<dbReference type="EMBL" id="SWFS01000551">
    <property type="protein sequence ID" value="KAA8897874.1"/>
    <property type="molecule type" value="Genomic_DNA"/>
</dbReference>
<sequence length="66" mass="7859">MQSQVSINVGSPFRMKQGKEEKNNNNKKRKQDDLDDPEVRAKTLPKMAKFMEKYRFKSLEDRALER</sequence>
<name>A0A642UF10_9ASCO</name>
<reference evidence="2" key="1">
    <citation type="journal article" date="2019" name="G3 (Bethesda)">
        <title>Genome Assemblies of Two Rare Opportunistic Yeast Pathogens: Diutina rugosa (syn. Candida rugosa) and Trichomonascus ciferrii (syn. Candida ciferrii).</title>
        <authorList>
            <person name="Mixao V."/>
            <person name="Saus E."/>
            <person name="Hansen A.P."/>
            <person name="Lass-Florl C."/>
            <person name="Gabaldon T."/>
        </authorList>
    </citation>
    <scope>NUCLEOTIDE SEQUENCE</scope>
    <source>
        <strain evidence="2">CBS 4856</strain>
    </source>
</reference>
<organism evidence="2 3">
    <name type="scientific">Trichomonascus ciferrii</name>
    <dbReference type="NCBI Taxonomy" id="44093"/>
    <lineage>
        <taxon>Eukaryota</taxon>
        <taxon>Fungi</taxon>
        <taxon>Dikarya</taxon>
        <taxon>Ascomycota</taxon>
        <taxon>Saccharomycotina</taxon>
        <taxon>Dipodascomycetes</taxon>
        <taxon>Dipodascales</taxon>
        <taxon>Trichomonascaceae</taxon>
        <taxon>Trichomonascus</taxon>
        <taxon>Trichomonascus ciferrii complex</taxon>
    </lineage>
</organism>
<evidence type="ECO:0000313" key="2">
    <source>
        <dbReference type="EMBL" id="KAA8897874.1"/>
    </source>
</evidence>